<keyword evidence="7" id="KW-1185">Reference proteome</keyword>
<dbReference type="SUPFAM" id="SSF53756">
    <property type="entry name" value="UDP-Glycosyltransferase/glycogen phosphorylase"/>
    <property type="match status" value="1"/>
</dbReference>
<gene>
    <name evidence="6" type="ORF">GJ743_00840</name>
</gene>
<evidence type="ECO:0000256" key="1">
    <source>
        <dbReference type="ARBA" id="ARBA00022676"/>
    </source>
</evidence>
<dbReference type="OrthoDB" id="3830319at2"/>
<accession>A0A6I3M0L0</accession>
<evidence type="ECO:0000259" key="4">
    <source>
        <dbReference type="Pfam" id="PF00534"/>
    </source>
</evidence>
<dbReference type="Gene3D" id="3.40.50.2000">
    <property type="entry name" value="Glycogen Phosphorylase B"/>
    <property type="match status" value="2"/>
</dbReference>
<organism evidence="6 7">
    <name type="scientific">Agromyces bracchium</name>
    <dbReference type="NCBI Taxonomy" id="88376"/>
    <lineage>
        <taxon>Bacteria</taxon>
        <taxon>Bacillati</taxon>
        <taxon>Actinomycetota</taxon>
        <taxon>Actinomycetes</taxon>
        <taxon>Micrococcales</taxon>
        <taxon>Microbacteriaceae</taxon>
        <taxon>Agromyces</taxon>
    </lineage>
</organism>
<dbReference type="CDD" id="cd03801">
    <property type="entry name" value="GT4_PimA-like"/>
    <property type="match status" value="1"/>
</dbReference>
<evidence type="ECO:0000313" key="7">
    <source>
        <dbReference type="Proteomes" id="UP000433071"/>
    </source>
</evidence>
<comment type="caution">
    <text evidence="6">The sequence shown here is derived from an EMBL/GenBank/DDBJ whole genome shotgun (WGS) entry which is preliminary data.</text>
</comment>
<evidence type="ECO:0000256" key="3">
    <source>
        <dbReference type="SAM" id="MobiDB-lite"/>
    </source>
</evidence>
<reference evidence="6 7" key="1">
    <citation type="submission" date="2019-11" db="EMBL/GenBank/DDBJ databases">
        <title>Agromyces kandeliae sp. nov., isolated from mangrove soil.</title>
        <authorList>
            <person name="Wang R."/>
        </authorList>
    </citation>
    <scope>NUCLEOTIDE SEQUENCE [LARGE SCALE GENOMIC DNA]</scope>
    <source>
        <strain evidence="6 7">JCM 11433</strain>
    </source>
</reference>
<dbReference type="Proteomes" id="UP000433071">
    <property type="component" value="Unassembled WGS sequence"/>
</dbReference>
<keyword evidence="1" id="KW-0328">Glycosyltransferase</keyword>
<dbReference type="EMBL" id="WMLB01000003">
    <property type="protein sequence ID" value="MTH66914.1"/>
    <property type="molecule type" value="Genomic_DNA"/>
</dbReference>
<keyword evidence="2 6" id="KW-0808">Transferase</keyword>
<protein>
    <submittedName>
        <fullName evidence="6">Glycosyltransferase</fullName>
    </submittedName>
</protein>
<dbReference type="AlphaFoldDB" id="A0A6I3M0L0"/>
<dbReference type="GO" id="GO:0016757">
    <property type="term" value="F:glycosyltransferase activity"/>
    <property type="evidence" value="ECO:0007669"/>
    <property type="project" value="UniProtKB-KW"/>
</dbReference>
<feature type="region of interest" description="Disordered" evidence="3">
    <location>
        <begin position="1"/>
        <end position="33"/>
    </location>
</feature>
<dbReference type="PANTHER" id="PTHR12526">
    <property type="entry name" value="GLYCOSYLTRANSFERASE"/>
    <property type="match status" value="1"/>
</dbReference>
<dbReference type="InterPro" id="IPR028098">
    <property type="entry name" value="Glyco_trans_4-like_N"/>
</dbReference>
<feature type="domain" description="Glycosyl transferase family 1" evidence="4">
    <location>
        <begin position="204"/>
        <end position="351"/>
    </location>
</feature>
<dbReference type="Pfam" id="PF00534">
    <property type="entry name" value="Glycos_transf_1"/>
    <property type="match status" value="1"/>
</dbReference>
<dbReference type="PANTHER" id="PTHR12526:SF510">
    <property type="entry name" value="D-INOSITOL 3-PHOSPHATE GLYCOSYLTRANSFERASE"/>
    <property type="match status" value="1"/>
</dbReference>
<evidence type="ECO:0000313" key="6">
    <source>
        <dbReference type="EMBL" id="MTH66914.1"/>
    </source>
</evidence>
<sequence>MARPITSHGRGTRMAGDRRPLPRTAFGPSPAAADPVSASLRILHAIRSDGYSGVERFVLRLARQQRTDGHEVTVIGGAVEPMRESLDPIGVPHAAATRTQDVARAVRRLASGFDVVNTHMTAAELGVAAGLAGRARRPSVVATRHFAKPHGRVGPVPVSLLVRPFVDAQISISRAVAAAIDGDSTVVHSGVETRPIRDGSLRGRTVLMAQRLQPEKHGHVGIRAFAAAGLARAGWDLEIAGQGPEQAALEALADELGIGHAVRFLGYRADLPDVMDRAGLLIAPCPIEGLGLTVIEAMAGGLPVVAAGAAGHLDVFEGLEERCLFAADDDADAGRMLRHLADDAESRAALGVDVRSAQQQRFSLAAQAAGTERVYRSVLR</sequence>
<feature type="domain" description="Glycosyltransferase subfamily 4-like N-terminal" evidence="5">
    <location>
        <begin position="52"/>
        <end position="192"/>
    </location>
</feature>
<proteinExistence type="predicted"/>
<evidence type="ECO:0000259" key="5">
    <source>
        <dbReference type="Pfam" id="PF13439"/>
    </source>
</evidence>
<evidence type="ECO:0000256" key="2">
    <source>
        <dbReference type="ARBA" id="ARBA00022679"/>
    </source>
</evidence>
<dbReference type="Pfam" id="PF13439">
    <property type="entry name" value="Glyco_transf_4"/>
    <property type="match status" value="1"/>
</dbReference>
<name>A0A6I3M0L0_9MICO</name>
<dbReference type="InterPro" id="IPR001296">
    <property type="entry name" value="Glyco_trans_1"/>
</dbReference>